<name>A0ACC0WTM9_9STRA</name>
<evidence type="ECO:0000313" key="1">
    <source>
        <dbReference type="EMBL" id="KAI9921228.1"/>
    </source>
</evidence>
<protein>
    <submittedName>
        <fullName evidence="1">Uncharacterized protein</fullName>
    </submittedName>
</protein>
<proteinExistence type="predicted"/>
<reference evidence="1 2" key="1">
    <citation type="journal article" date="2022" name="bioRxiv">
        <title>The genome of the oomycete Peronosclerospora sorghi, a cosmopolitan pathogen of maize and sorghum, is inflated with dispersed pseudogenes.</title>
        <authorList>
            <person name="Fletcher K."/>
            <person name="Martin F."/>
            <person name="Isakeit T."/>
            <person name="Cavanaugh K."/>
            <person name="Magill C."/>
            <person name="Michelmore R."/>
        </authorList>
    </citation>
    <scope>NUCLEOTIDE SEQUENCE [LARGE SCALE GENOMIC DNA]</scope>
    <source>
        <strain evidence="1">P6</strain>
    </source>
</reference>
<comment type="caution">
    <text evidence="1">The sequence shown here is derived from an EMBL/GenBank/DDBJ whole genome shotgun (WGS) entry which is preliminary data.</text>
</comment>
<evidence type="ECO:0000313" key="2">
    <source>
        <dbReference type="Proteomes" id="UP001163321"/>
    </source>
</evidence>
<accession>A0ACC0WTM9</accession>
<gene>
    <name evidence="1" type="ORF">PsorP6_000884</name>
</gene>
<organism evidence="1 2">
    <name type="scientific">Peronosclerospora sorghi</name>
    <dbReference type="NCBI Taxonomy" id="230839"/>
    <lineage>
        <taxon>Eukaryota</taxon>
        <taxon>Sar</taxon>
        <taxon>Stramenopiles</taxon>
        <taxon>Oomycota</taxon>
        <taxon>Peronosporomycetes</taxon>
        <taxon>Peronosporales</taxon>
        <taxon>Peronosporaceae</taxon>
        <taxon>Peronosclerospora</taxon>
    </lineage>
</organism>
<keyword evidence="2" id="KW-1185">Reference proteome</keyword>
<sequence length="59" mass="6480">MSDVSCRTVHSKVRGGSFLPPTSVACRAIALQDLLSGLRNHSRGTWVEDWESLYSSLDS</sequence>
<dbReference type="Proteomes" id="UP001163321">
    <property type="component" value="Chromosome 1"/>
</dbReference>
<dbReference type="EMBL" id="CM047580">
    <property type="protein sequence ID" value="KAI9921228.1"/>
    <property type="molecule type" value="Genomic_DNA"/>
</dbReference>